<evidence type="ECO:0000256" key="3">
    <source>
        <dbReference type="ARBA" id="ARBA00022727"/>
    </source>
</evidence>
<dbReference type="GO" id="GO:0006235">
    <property type="term" value="P:dTTP biosynthetic process"/>
    <property type="evidence" value="ECO:0007669"/>
    <property type="project" value="UniProtKB-UniRule"/>
</dbReference>
<dbReference type="InterPro" id="IPR018094">
    <property type="entry name" value="Thymidylate_kinase"/>
</dbReference>
<organism evidence="10 11">
    <name type="scientific">Fimbriiglobus ruber</name>
    <dbReference type="NCBI Taxonomy" id="1908690"/>
    <lineage>
        <taxon>Bacteria</taxon>
        <taxon>Pseudomonadati</taxon>
        <taxon>Planctomycetota</taxon>
        <taxon>Planctomycetia</taxon>
        <taxon>Gemmatales</taxon>
        <taxon>Gemmataceae</taxon>
        <taxon>Fimbriiglobus</taxon>
    </lineage>
</organism>
<evidence type="ECO:0000256" key="8">
    <source>
        <dbReference type="HAMAP-Rule" id="MF_00165"/>
    </source>
</evidence>
<dbReference type="Pfam" id="PF02223">
    <property type="entry name" value="Thymidylate_kin"/>
    <property type="match status" value="1"/>
</dbReference>
<evidence type="ECO:0000256" key="1">
    <source>
        <dbReference type="ARBA" id="ARBA00009776"/>
    </source>
</evidence>
<dbReference type="PROSITE" id="PS01331">
    <property type="entry name" value="THYMIDYLATE_KINASE"/>
    <property type="match status" value="1"/>
</dbReference>
<dbReference type="Proteomes" id="UP000214646">
    <property type="component" value="Unassembled WGS sequence"/>
</dbReference>
<dbReference type="InterPro" id="IPR027417">
    <property type="entry name" value="P-loop_NTPase"/>
</dbReference>
<dbReference type="GO" id="GO:0004798">
    <property type="term" value="F:dTMP kinase activity"/>
    <property type="evidence" value="ECO:0007669"/>
    <property type="project" value="UniProtKB-UniRule"/>
</dbReference>
<keyword evidence="6 8" id="KW-0067">ATP-binding</keyword>
<evidence type="ECO:0000259" key="9">
    <source>
        <dbReference type="Pfam" id="PF02223"/>
    </source>
</evidence>
<sequence>MEHRCGKFIVFEGIDGAGKTTQVVLLAEYLAKIGRPFVRSKEPTDGQWGRLLRQSAATGRLSLGEELDLLTRDRQEHVTQLINPALDRGDVVILDRYFYSTIAYQGSRGGDVEEITDRMATRFPIPDVVFLIDVPAEVGIARIKEGRGEAPNAFEQLDTLRAVREVFLNQVARHANIVLLDGSRDIKTLHEQILQIVNERCLAGHTA</sequence>
<keyword evidence="11" id="KW-1185">Reference proteome</keyword>
<keyword evidence="5 8" id="KW-0418">Kinase</keyword>
<dbReference type="GO" id="GO:0006233">
    <property type="term" value="P:dTDP biosynthetic process"/>
    <property type="evidence" value="ECO:0007669"/>
    <property type="project" value="InterPro"/>
</dbReference>
<keyword evidence="2 8" id="KW-0808">Transferase</keyword>
<dbReference type="GO" id="GO:0005737">
    <property type="term" value="C:cytoplasm"/>
    <property type="evidence" value="ECO:0007669"/>
    <property type="project" value="TreeGrafter"/>
</dbReference>
<dbReference type="GO" id="GO:0005524">
    <property type="term" value="F:ATP binding"/>
    <property type="evidence" value="ECO:0007669"/>
    <property type="project" value="UniProtKB-UniRule"/>
</dbReference>
<keyword evidence="4 8" id="KW-0547">Nucleotide-binding</keyword>
<proteinExistence type="inferred from homology"/>
<gene>
    <name evidence="8" type="primary">tmk</name>
    <name evidence="10" type="ORF">FRUB_06963</name>
</gene>
<accession>A0A225DA58</accession>
<dbReference type="CDD" id="cd01672">
    <property type="entry name" value="TMPK"/>
    <property type="match status" value="1"/>
</dbReference>
<dbReference type="GO" id="GO:0006227">
    <property type="term" value="P:dUDP biosynthetic process"/>
    <property type="evidence" value="ECO:0007669"/>
    <property type="project" value="TreeGrafter"/>
</dbReference>
<dbReference type="NCBIfam" id="TIGR00041">
    <property type="entry name" value="DTMP_kinase"/>
    <property type="match status" value="1"/>
</dbReference>
<feature type="domain" description="Thymidylate kinase-like" evidence="9">
    <location>
        <begin position="11"/>
        <end position="193"/>
    </location>
</feature>
<feature type="binding site" evidence="8">
    <location>
        <begin position="13"/>
        <end position="20"/>
    </location>
    <ligand>
        <name>ATP</name>
        <dbReference type="ChEBI" id="CHEBI:30616"/>
    </ligand>
</feature>
<dbReference type="RefSeq" id="WP_088257682.1">
    <property type="nucleotide sequence ID" value="NZ_NIDE01000014.1"/>
</dbReference>
<dbReference type="PANTHER" id="PTHR10344:SF4">
    <property type="entry name" value="UMP-CMP KINASE 2, MITOCHONDRIAL"/>
    <property type="match status" value="1"/>
</dbReference>
<dbReference type="InterPro" id="IPR018095">
    <property type="entry name" value="Thymidylate_kin_CS"/>
</dbReference>
<dbReference type="SUPFAM" id="SSF52540">
    <property type="entry name" value="P-loop containing nucleoside triphosphate hydrolases"/>
    <property type="match status" value="1"/>
</dbReference>
<dbReference type="PANTHER" id="PTHR10344">
    <property type="entry name" value="THYMIDYLATE KINASE"/>
    <property type="match status" value="1"/>
</dbReference>
<evidence type="ECO:0000256" key="4">
    <source>
        <dbReference type="ARBA" id="ARBA00022741"/>
    </source>
</evidence>
<reference evidence="11" key="1">
    <citation type="submission" date="2017-06" db="EMBL/GenBank/DDBJ databases">
        <title>Genome analysis of Fimbriiglobus ruber SP5, the first member of the order Planctomycetales with confirmed chitinolytic capability.</title>
        <authorList>
            <person name="Ravin N.V."/>
            <person name="Rakitin A.L."/>
            <person name="Ivanova A.A."/>
            <person name="Beletsky A.V."/>
            <person name="Kulichevskaya I.S."/>
            <person name="Mardanov A.V."/>
            <person name="Dedysh S.N."/>
        </authorList>
    </citation>
    <scope>NUCLEOTIDE SEQUENCE [LARGE SCALE GENOMIC DNA]</scope>
    <source>
        <strain evidence="11">SP5</strain>
    </source>
</reference>
<dbReference type="AlphaFoldDB" id="A0A225DA58"/>
<comment type="similarity">
    <text evidence="1 8">Belongs to the thymidylate kinase family.</text>
</comment>
<evidence type="ECO:0000313" key="11">
    <source>
        <dbReference type="Proteomes" id="UP000214646"/>
    </source>
</evidence>
<comment type="catalytic activity">
    <reaction evidence="7 8">
        <text>dTMP + ATP = dTDP + ADP</text>
        <dbReference type="Rhea" id="RHEA:13517"/>
        <dbReference type="ChEBI" id="CHEBI:30616"/>
        <dbReference type="ChEBI" id="CHEBI:58369"/>
        <dbReference type="ChEBI" id="CHEBI:63528"/>
        <dbReference type="ChEBI" id="CHEBI:456216"/>
        <dbReference type="EC" id="2.7.4.9"/>
    </reaction>
</comment>
<evidence type="ECO:0000256" key="7">
    <source>
        <dbReference type="ARBA" id="ARBA00048743"/>
    </source>
</evidence>
<evidence type="ECO:0000256" key="2">
    <source>
        <dbReference type="ARBA" id="ARBA00022679"/>
    </source>
</evidence>
<dbReference type="OrthoDB" id="9774907at2"/>
<comment type="function">
    <text evidence="8">Phosphorylation of dTMP to form dTDP in both de novo and salvage pathways of dTTP synthesis.</text>
</comment>
<dbReference type="EC" id="2.7.4.9" evidence="8"/>
<evidence type="ECO:0000313" key="10">
    <source>
        <dbReference type="EMBL" id="OWK37843.1"/>
    </source>
</evidence>
<protein>
    <recommendedName>
        <fullName evidence="8">Thymidylate kinase</fullName>
        <ecNumber evidence="8">2.7.4.9</ecNumber>
    </recommendedName>
    <alternativeName>
        <fullName evidence="8">dTMP kinase</fullName>
    </alternativeName>
</protein>
<comment type="caution">
    <text evidence="10">The sequence shown here is derived from an EMBL/GenBank/DDBJ whole genome shotgun (WGS) entry which is preliminary data.</text>
</comment>
<dbReference type="HAMAP" id="MF_00165">
    <property type="entry name" value="Thymidylate_kinase"/>
    <property type="match status" value="1"/>
</dbReference>
<evidence type="ECO:0000256" key="6">
    <source>
        <dbReference type="ARBA" id="ARBA00022840"/>
    </source>
</evidence>
<evidence type="ECO:0000256" key="5">
    <source>
        <dbReference type="ARBA" id="ARBA00022777"/>
    </source>
</evidence>
<dbReference type="Gene3D" id="3.40.50.300">
    <property type="entry name" value="P-loop containing nucleotide triphosphate hydrolases"/>
    <property type="match status" value="1"/>
</dbReference>
<name>A0A225DA58_9BACT</name>
<dbReference type="InterPro" id="IPR039430">
    <property type="entry name" value="Thymidylate_kin-like_dom"/>
</dbReference>
<dbReference type="EMBL" id="NIDE01000014">
    <property type="protein sequence ID" value="OWK37843.1"/>
    <property type="molecule type" value="Genomic_DNA"/>
</dbReference>
<keyword evidence="3 8" id="KW-0545">Nucleotide biosynthesis</keyword>